<name>A0ABY9R8G1_9FLAO</name>
<proteinExistence type="predicted"/>
<dbReference type="Proteomes" id="UP001180481">
    <property type="component" value="Chromosome"/>
</dbReference>
<evidence type="ECO:0000313" key="1">
    <source>
        <dbReference type="EMBL" id="WMW77128.1"/>
    </source>
</evidence>
<protein>
    <submittedName>
        <fullName evidence="1">Uncharacterized protein</fullName>
    </submittedName>
</protein>
<gene>
    <name evidence="1" type="ORF">RF683_06420</name>
</gene>
<reference evidence="1" key="1">
    <citation type="submission" date="2023-09" db="EMBL/GenBank/DDBJ databases">
        <title>Flavobacterium sp. 20NA77.7 isolated from freshwater.</title>
        <authorList>
            <person name="Le V."/>
            <person name="Ko S.-R."/>
            <person name="Ahn C.-Y."/>
            <person name="Oh H.-M."/>
        </authorList>
    </citation>
    <scope>NUCLEOTIDE SEQUENCE</scope>
    <source>
        <strain evidence="1">20NA77.7</strain>
    </source>
</reference>
<dbReference type="RefSeq" id="WP_309531512.1">
    <property type="nucleotide sequence ID" value="NZ_CP133721.1"/>
</dbReference>
<evidence type="ECO:0000313" key="2">
    <source>
        <dbReference type="Proteomes" id="UP001180481"/>
    </source>
</evidence>
<dbReference type="EMBL" id="CP133721">
    <property type="protein sequence ID" value="WMW77128.1"/>
    <property type="molecule type" value="Genomic_DNA"/>
</dbReference>
<organism evidence="1 2">
    <name type="scientific">Flavobacterium nakdongensis</name>
    <dbReference type="NCBI Taxonomy" id="3073563"/>
    <lineage>
        <taxon>Bacteria</taxon>
        <taxon>Pseudomonadati</taxon>
        <taxon>Bacteroidota</taxon>
        <taxon>Flavobacteriia</taxon>
        <taxon>Flavobacteriales</taxon>
        <taxon>Flavobacteriaceae</taxon>
        <taxon>Flavobacterium</taxon>
    </lineage>
</organism>
<keyword evidence="2" id="KW-1185">Reference proteome</keyword>
<accession>A0ABY9R8G1</accession>
<sequence>MQNNAHEFKINVIDAFKLVLQDKIDVYESLLDSLTTDAQNDAKSSAGDKHETTLSKLHIEQEKIAIKLKEAYVQLQQINKIDASKKANQVVNGSLVVTNHVTVLICTALPKITVNNQSVFAISPQSPLGVQLMGKTTRAIFQVNQVSYTIETII</sequence>